<evidence type="ECO:0000313" key="3">
    <source>
        <dbReference type="Proteomes" id="UP000094622"/>
    </source>
</evidence>
<dbReference type="PANTHER" id="PTHR32294">
    <property type="entry name" value="DNA POLYMERASE III SUBUNIT ALPHA"/>
    <property type="match status" value="1"/>
</dbReference>
<dbReference type="PATRIC" id="fig|1439726.3.peg.4473"/>
<dbReference type="Pfam" id="PF02811">
    <property type="entry name" value="PHP"/>
    <property type="match status" value="1"/>
</dbReference>
<comment type="caution">
    <text evidence="2">The sequence shown here is derived from an EMBL/GenBank/DDBJ whole genome shotgun (WGS) entry which is preliminary data.</text>
</comment>
<dbReference type="InterPro" id="IPR004805">
    <property type="entry name" value="DnaE2/DnaE/PolC"/>
</dbReference>
<dbReference type="EC" id="2.7.7.7" evidence="2"/>
<dbReference type="SMART" id="SM00481">
    <property type="entry name" value="POLIIIAc"/>
    <property type="match status" value="1"/>
</dbReference>
<protein>
    <submittedName>
        <fullName evidence="2">Error-prone DNA polymerase</fullName>
        <ecNumber evidence="2">2.7.7.7</ecNumber>
    </submittedName>
</protein>
<dbReference type="InterPro" id="IPR004013">
    <property type="entry name" value="PHP_dom"/>
</dbReference>
<dbReference type="PANTHER" id="PTHR32294:SF4">
    <property type="entry name" value="ERROR-PRONE DNA POLYMERASE"/>
    <property type="match status" value="1"/>
</dbReference>
<keyword evidence="2" id="KW-0808">Transferase</keyword>
<dbReference type="GO" id="GO:0003887">
    <property type="term" value="F:DNA-directed DNA polymerase activity"/>
    <property type="evidence" value="ECO:0007669"/>
    <property type="project" value="UniProtKB-EC"/>
</dbReference>
<dbReference type="SUPFAM" id="SSF89550">
    <property type="entry name" value="PHP domain-like"/>
    <property type="match status" value="1"/>
</dbReference>
<dbReference type="AlphaFoldDB" id="A0A1E3GWR0"/>
<dbReference type="CDD" id="cd07434">
    <property type="entry name" value="PHP_PolIIIA_DnaE2"/>
    <property type="match status" value="1"/>
</dbReference>
<dbReference type="GO" id="GO:0008408">
    <property type="term" value="F:3'-5' exonuclease activity"/>
    <property type="evidence" value="ECO:0007669"/>
    <property type="project" value="InterPro"/>
</dbReference>
<dbReference type="InterPro" id="IPR016195">
    <property type="entry name" value="Pol/histidinol_Pase-like"/>
</dbReference>
<dbReference type="InterPro" id="IPR003141">
    <property type="entry name" value="Pol/His_phosphatase_N"/>
</dbReference>
<proteinExistence type="predicted"/>
<feature type="domain" description="Polymerase/histidinol phosphatase N-terminal" evidence="1">
    <location>
        <begin position="7"/>
        <end position="74"/>
    </location>
</feature>
<evidence type="ECO:0000259" key="1">
    <source>
        <dbReference type="SMART" id="SM00481"/>
    </source>
</evidence>
<dbReference type="EMBL" id="MCRJ01000172">
    <property type="protein sequence ID" value="ODN68482.1"/>
    <property type="molecule type" value="Genomic_DNA"/>
</dbReference>
<dbReference type="Proteomes" id="UP000094622">
    <property type="component" value="Unassembled WGS sequence"/>
</dbReference>
<keyword evidence="2" id="KW-0548">Nucleotidyltransferase</keyword>
<dbReference type="Gene3D" id="3.20.20.140">
    <property type="entry name" value="Metal-dependent hydrolases"/>
    <property type="match status" value="1"/>
</dbReference>
<evidence type="ECO:0000313" key="2">
    <source>
        <dbReference type="EMBL" id="ODN68482.1"/>
    </source>
</evidence>
<name>A0A1E3GWR0_9HYPH</name>
<accession>A0A1E3GWR0</accession>
<sequence length="305" mass="33866">MSAARYAELQVTSHFSFLRGASSAEELFTEAARLGIEALAIADRNSLAGIVRAYEAAKATGVRLVVGCRLGLADRMSLLVYPTDRPAYSRLCRLLSLGKRRGGKARCHLGWSDVVNHGEGLIAVLLPEEADDACALQLRRLAETFGDRAYLALTLRRRPNDQLRLHDLGRLAATMGVACVVTNDVLFHEPGRRMLQDVVTCIRHNLTIDTLGARRERHADRHLKPPSEMHRLFARYPEALARTLEIADRCRFSLGELAYQYPEERDDPALTPQQTLEKLTHEAPPYAIRTACRTVSPPRSGTSCG</sequence>
<organism evidence="2 3">
    <name type="scientific">Methylobrevis pamukkalensis</name>
    <dbReference type="NCBI Taxonomy" id="1439726"/>
    <lineage>
        <taxon>Bacteria</taxon>
        <taxon>Pseudomonadati</taxon>
        <taxon>Pseudomonadota</taxon>
        <taxon>Alphaproteobacteria</taxon>
        <taxon>Hyphomicrobiales</taxon>
        <taxon>Pleomorphomonadaceae</taxon>
        <taxon>Methylobrevis</taxon>
    </lineage>
</organism>
<gene>
    <name evidence="2" type="primary">dnaE2_4</name>
    <name evidence="2" type="ORF">A6302_04223</name>
</gene>
<reference evidence="2 3" key="1">
    <citation type="submission" date="2016-07" db="EMBL/GenBank/DDBJ databases">
        <title>Draft Genome Sequence of Methylobrevis pamukkalensis PK2.</title>
        <authorList>
            <person name="Vasilenko O.V."/>
            <person name="Doronina N.V."/>
            <person name="Shmareva M.N."/>
            <person name="Tarlachkov S.V."/>
            <person name="Mustakhimov I."/>
            <person name="Trotsenko Y.A."/>
        </authorList>
    </citation>
    <scope>NUCLEOTIDE SEQUENCE [LARGE SCALE GENOMIC DNA]</scope>
    <source>
        <strain evidence="2 3">PK2</strain>
    </source>
</reference>
<keyword evidence="3" id="KW-1185">Reference proteome</keyword>
<dbReference type="GO" id="GO:0006260">
    <property type="term" value="P:DNA replication"/>
    <property type="evidence" value="ECO:0007669"/>
    <property type="project" value="InterPro"/>
</dbReference>